<dbReference type="Gene3D" id="1.50.40.10">
    <property type="entry name" value="Mitochondrial carrier domain"/>
    <property type="match status" value="1"/>
</dbReference>
<name>A0A6B2LCD1_9EUKA</name>
<evidence type="ECO:0000256" key="9">
    <source>
        <dbReference type="ARBA" id="ARBA00023136"/>
    </source>
</evidence>
<evidence type="ECO:0000313" key="13">
    <source>
        <dbReference type="EMBL" id="NDV34491.1"/>
    </source>
</evidence>
<keyword evidence="5" id="KW-0677">Repeat</keyword>
<proteinExistence type="inferred from homology"/>
<dbReference type="InterPro" id="IPR023395">
    <property type="entry name" value="MCP_dom_sf"/>
</dbReference>
<comment type="subcellular location">
    <subcellularLocation>
        <location evidence="1">Mitochondrion inner membrane</location>
        <topology evidence="1">Multi-pass membrane protein</topology>
    </subcellularLocation>
</comment>
<dbReference type="AlphaFoldDB" id="A0A6B2LCD1"/>
<dbReference type="PANTHER" id="PTHR45928">
    <property type="entry name" value="RE38146P"/>
    <property type="match status" value="1"/>
</dbReference>
<reference evidence="13" key="1">
    <citation type="journal article" date="2020" name="J. Eukaryot. Microbiol.">
        <title>De novo Sequencing, Assembly and Annotation of the Transcriptome for the Free-Living Testate Amoeba Arcella intermedia.</title>
        <authorList>
            <person name="Ribeiro G.M."/>
            <person name="Porfirio-Sousa A.L."/>
            <person name="Maurer-Alcala X.X."/>
            <person name="Katz L.A."/>
            <person name="Lahr D.J.G."/>
        </authorList>
    </citation>
    <scope>NUCLEOTIDE SEQUENCE</scope>
</reference>
<dbReference type="GO" id="GO:0005743">
    <property type="term" value="C:mitochondrial inner membrane"/>
    <property type="evidence" value="ECO:0007669"/>
    <property type="project" value="UniProtKB-SubCell"/>
</dbReference>
<evidence type="ECO:0000256" key="5">
    <source>
        <dbReference type="ARBA" id="ARBA00022737"/>
    </source>
</evidence>
<keyword evidence="8" id="KW-0496">Mitochondrion</keyword>
<evidence type="ECO:0000256" key="11">
    <source>
        <dbReference type="RuleBase" id="RU000488"/>
    </source>
</evidence>
<comment type="similarity">
    <text evidence="2 11">Belongs to the mitochondrial carrier (TC 2.A.29) family.</text>
</comment>
<evidence type="ECO:0000256" key="8">
    <source>
        <dbReference type="ARBA" id="ARBA00023128"/>
    </source>
</evidence>
<keyword evidence="9 10" id="KW-0472">Membrane</keyword>
<dbReference type="InterPro" id="IPR051508">
    <property type="entry name" value="Mito_Carrier_Antiporter"/>
</dbReference>
<keyword evidence="4 10" id="KW-0812">Transmembrane</keyword>
<evidence type="ECO:0000256" key="12">
    <source>
        <dbReference type="SAM" id="Phobius"/>
    </source>
</evidence>
<keyword evidence="6" id="KW-0999">Mitochondrion inner membrane</keyword>
<evidence type="ECO:0000256" key="10">
    <source>
        <dbReference type="PROSITE-ProRule" id="PRU00282"/>
    </source>
</evidence>
<dbReference type="EMBL" id="GIBP01005522">
    <property type="protein sequence ID" value="NDV34491.1"/>
    <property type="molecule type" value="Transcribed_RNA"/>
</dbReference>
<evidence type="ECO:0000256" key="1">
    <source>
        <dbReference type="ARBA" id="ARBA00004448"/>
    </source>
</evidence>
<feature type="transmembrane region" description="Helical" evidence="12">
    <location>
        <begin position="198"/>
        <end position="217"/>
    </location>
</feature>
<evidence type="ECO:0000256" key="7">
    <source>
        <dbReference type="ARBA" id="ARBA00022989"/>
    </source>
</evidence>
<accession>A0A6B2LCD1</accession>
<dbReference type="PANTHER" id="PTHR45928:SF1">
    <property type="entry name" value="RE38146P"/>
    <property type="match status" value="1"/>
</dbReference>
<sequence>MGSIASCTAVTFSNPLEVVKTRLQLQGELQKQGFYVKSYNGMFHGMYMIWKNEGIRGIQKGLFLAYPYTITMNGTRLGLYATVKSKVAKVLGMDVNSMPVGMLSGAIAGTVGTFFANPFYVTKTRIQSQSAALPVGHQHQYASSWQALLGVYRESGIKGYATGLQAATNRIIVASAVQLSTYDKVKSHLISDFGMKNGFPAFVVASLFSGIFLTLSLNPFDVILTRLQNQPLENGKGKFYNGWIDCFIKILKTEGFNGFYKGTLPNYTRLAPHTIILLSVFEKVKQLYDKYIH</sequence>
<evidence type="ECO:0000256" key="3">
    <source>
        <dbReference type="ARBA" id="ARBA00022448"/>
    </source>
</evidence>
<protein>
    <submittedName>
        <fullName evidence="13">Uncharacterized protein</fullName>
    </submittedName>
</protein>
<feature type="repeat" description="Solcar" evidence="10">
    <location>
        <begin position="197"/>
        <end position="287"/>
    </location>
</feature>
<dbReference type="InterPro" id="IPR018108">
    <property type="entry name" value="MCP_transmembrane"/>
</dbReference>
<organism evidence="13">
    <name type="scientific">Arcella intermedia</name>
    <dbReference type="NCBI Taxonomy" id="1963864"/>
    <lineage>
        <taxon>Eukaryota</taxon>
        <taxon>Amoebozoa</taxon>
        <taxon>Tubulinea</taxon>
        <taxon>Elardia</taxon>
        <taxon>Arcellinida</taxon>
        <taxon>Sphaerothecina</taxon>
        <taxon>Arcellidae</taxon>
        <taxon>Arcella</taxon>
    </lineage>
</organism>
<feature type="repeat" description="Solcar" evidence="10">
    <location>
        <begin position="96"/>
        <end position="188"/>
    </location>
</feature>
<dbReference type="PROSITE" id="PS50920">
    <property type="entry name" value="SOLCAR"/>
    <property type="match status" value="3"/>
</dbReference>
<evidence type="ECO:0000256" key="2">
    <source>
        <dbReference type="ARBA" id="ARBA00006375"/>
    </source>
</evidence>
<dbReference type="Pfam" id="PF00153">
    <property type="entry name" value="Mito_carr"/>
    <property type="match status" value="3"/>
</dbReference>
<keyword evidence="7 12" id="KW-1133">Transmembrane helix</keyword>
<evidence type="ECO:0000256" key="6">
    <source>
        <dbReference type="ARBA" id="ARBA00022792"/>
    </source>
</evidence>
<dbReference type="SUPFAM" id="SSF103506">
    <property type="entry name" value="Mitochondrial carrier"/>
    <property type="match status" value="1"/>
</dbReference>
<evidence type="ECO:0000256" key="4">
    <source>
        <dbReference type="ARBA" id="ARBA00022692"/>
    </source>
</evidence>
<keyword evidence="3 11" id="KW-0813">Transport</keyword>
<feature type="repeat" description="Solcar" evidence="10">
    <location>
        <begin position="1"/>
        <end position="86"/>
    </location>
</feature>